<dbReference type="NCBIfam" id="TIGR01245">
    <property type="entry name" value="trpD"/>
    <property type="match status" value="1"/>
</dbReference>
<dbReference type="InterPro" id="IPR017459">
    <property type="entry name" value="Glycosyl_Trfase_fam3_N_dom"/>
</dbReference>
<accession>A0AB34G3D5</accession>
<dbReference type="EMBL" id="JAQHRD010000001">
    <property type="protein sequence ID" value="KAJ6445949.1"/>
    <property type="molecule type" value="Genomic_DNA"/>
</dbReference>
<evidence type="ECO:0000259" key="4">
    <source>
        <dbReference type="Pfam" id="PF02885"/>
    </source>
</evidence>
<dbReference type="AlphaFoldDB" id="A0AB34G3D5"/>
<evidence type="ECO:0000313" key="5">
    <source>
        <dbReference type="EMBL" id="KAJ6445949.1"/>
    </source>
</evidence>
<evidence type="ECO:0000313" key="6">
    <source>
        <dbReference type="Proteomes" id="UP001163105"/>
    </source>
</evidence>
<evidence type="ECO:0000256" key="2">
    <source>
        <dbReference type="ARBA" id="ARBA00022679"/>
    </source>
</evidence>
<dbReference type="GO" id="GO:0005829">
    <property type="term" value="C:cytosol"/>
    <property type="evidence" value="ECO:0007669"/>
    <property type="project" value="TreeGrafter"/>
</dbReference>
<keyword evidence="2" id="KW-0808">Transferase</keyword>
<dbReference type="Gene3D" id="1.20.970.10">
    <property type="entry name" value="Transferase, Pyrimidine Nucleoside Phosphorylase, Chain C"/>
    <property type="match status" value="1"/>
</dbReference>
<evidence type="ECO:0000256" key="1">
    <source>
        <dbReference type="ARBA" id="ARBA00022676"/>
    </source>
</evidence>
<dbReference type="InterPro" id="IPR000312">
    <property type="entry name" value="Glycosyl_Trfase_fam3"/>
</dbReference>
<keyword evidence="1 5" id="KW-0328">Glycosyltransferase</keyword>
<name>A0AB34G3D5_9HYPO</name>
<dbReference type="InterPro" id="IPR036320">
    <property type="entry name" value="Glycosyl_Trfase_fam3_N_dom_sf"/>
</dbReference>
<dbReference type="Pfam" id="PF00591">
    <property type="entry name" value="Glycos_transf_3"/>
    <property type="match status" value="1"/>
</dbReference>
<evidence type="ECO:0000259" key="3">
    <source>
        <dbReference type="Pfam" id="PF00591"/>
    </source>
</evidence>
<sequence length="417" mass="44961">MGPPAMASQPIGSGQAGLPPVDIKPLLTKLWPVDVEVTPDEIAEAISHFFTNQVTEAQTASLLMALHFTKMDFRADVLAKCAHVMMHAAAPIPTKELSQVLESRGRKEGNYRGGLCDIVGTGGDAHNTFNISTTSSILASALLLVSKHGNKASTSKSGSADMVNCMQPRAPIISAVKPDTLVKVYSATNYSFLFAPVFHTGMRYVAPVRRQLPWRTIFNNLGPLANPVDDVLEARVIGVGRRDLGPAFAEALRTSGCRKALIVCGEEELDELSCAGPTLCWMLQEKTPGGEVYVEHFKISPSDFGLAPHPLSEVSPGKEPAENAEILRRILHGEMSDDDPLIDFVLINTAALLVVSGICEADTSDMGHGDDGKVVTDRGPAGQRWKEGVRRARWAIKSGEAWKQWQAFVDVTNEIGA</sequence>
<gene>
    <name evidence="5" type="primary">trpD</name>
    <name evidence="5" type="ORF">O9K51_00714</name>
</gene>
<reference evidence="5" key="1">
    <citation type="submission" date="2023-01" db="EMBL/GenBank/DDBJ databases">
        <title>The growth and conidiation of Purpureocillium lavendulum are regulated by nitrogen source and histone H3K14 acetylation.</title>
        <authorList>
            <person name="Tang P."/>
            <person name="Han J."/>
            <person name="Zhang C."/>
            <person name="Tang P."/>
            <person name="Qi F."/>
            <person name="Zhang K."/>
            <person name="Liang L."/>
        </authorList>
    </citation>
    <scope>NUCLEOTIDE SEQUENCE</scope>
    <source>
        <strain evidence="5">YMF1.00683</strain>
    </source>
</reference>
<protein>
    <submittedName>
        <fullName evidence="5">Anthranilate phosphoribosyltransferase</fullName>
    </submittedName>
</protein>
<dbReference type="GO" id="GO:0000162">
    <property type="term" value="P:L-tryptophan biosynthetic process"/>
    <property type="evidence" value="ECO:0007669"/>
    <property type="project" value="InterPro"/>
</dbReference>
<dbReference type="Proteomes" id="UP001163105">
    <property type="component" value="Unassembled WGS sequence"/>
</dbReference>
<dbReference type="Pfam" id="PF02885">
    <property type="entry name" value="Glycos_trans_3N"/>
    <property type="match status" value="1"/>
</dbReference>
<proteinExistence type="predicted"/>
<dbReference type="GO" id="GO:0004048">
    <property type="term" value="F:anthranilate phosphoribosyltransferase activity"/>
    <property type="evidence" value="ECO:0007669"/>
    <property type="project" value="InterPro"/>
</dbReference>
<dbReference type="InterPro" id="IPR035902">
    <property type="entry name" value="Nuc_phospho_transferase"/>
</dbReference>
<dbReference type="SUPFAM" id="SSF47648">
    <property type="entry name" value="Nucleoside phosphorylase/phosphoribosyltransferase N-terminal domain"/>
    <property type="match status" value="1"/>
</dbReference>
<dbReference type="PANTHER" id="PTHR43285:SF2">
    <property type="entry name" value="ANTHRANILATE PHOSPHORIBOSYLTRANSFERASE"/>
    <property type="match status" value="1"/>
</dbReference>
<dbReference type="PANTHER" id="PTHR43285">
    <property type="entry name" value="ANTHRANILATE PHOSPHORIBOSYLTRANSFERASE"/>
    <property type="match status" value="1"/>
</dbReference>
<dbReference type="SUPFAM" id="SSF52418">
    <property type="entry name" value="Nucleoside phosphorylase/phosphoribosyltransferase catalytic domain"/>
    <property type="match status" value="1"/>
</dbReference>
<organism evidence="5 6">
    <name type="scientific">Purpureocillium lavendulum</name>
    <dbReference type="NCBI Taxonomy" id="1247861"/>
    <lineage>
        <taxon>Eukaryota</taxon>
        <taxon>Fungi</taxon>
        <taxon>Dikarya</taxon>
        <taxon>Ascomycota</taxon>
        <taxon>Pezizomycotina</taxon>
        <taxon>Sordariomycetes</taxon>
        <taxon>Hypocreomycetidae</taxon>
        <taxon>Hypocreales</taxon>
        <taxon>Ophiocordycipitaceae</taxon>
        <taxon>Purpureocillium</taxon>
    </lineage>
</organism>
<comment type="caution">
    <text evidence="5">The sequence shown here is derived from an EMBL/GenBank/DDBJ whole genome shotgun (WGS) entry which is preliminary data.</text>
</comment>
<feature type="domain" description="Glycosyl transferase family 3 N-terminal" evidence="4">
    <location>
        <begin position="25"/>
        <end position="89"/>
    </location>
</feature>
<dbReference type="InterPro" id="IPR005940">
    <property type="entry name" value="Anthranilate_Pribosyl_Tfrase"/>
</dbReference>
<feature type="domain" description="Glycosyl transferase family 3" evidence="3">
    <location>
        <begin position="115"/>
        <end position="401"/>
    </location>
</feature>
<dbReference type="FunFam" id="3.40.1030.10:FF:000010">
    <property type="entry name" value="Anthranilate phosphoribosyltransferase"/>
    <property type="match status" value="1"/>
</dbReference>
<dbReference type="Gene3D" id="3.40.1030.10">
    <property type="entry name" value="Nucleoside phosphorylase/phosphoribosyltransferase catalytic domain"/>
    <property type="match status" value="1"/>
</dbReference>
<keyword evidence="6" id="KW-1185">Reference proteome</keyword>